<reference evidence="8 9" key="1">
    <citation type="submission" date="2019-06" db="EMBL/GenBank/DDBJ databases">
        <title>Sequencing the genomes of 1000 actinobacteria strains.</title>
        <authorList>
            <person name="Klenk H.-P."/>
        </authorList>
    </citation>
    <scope>NUCLEOTIDE SEQUENCE [LARGE SCALE GENOMIC DNA]</scope>
    <source>
        <strain evidence="8 9">DSM 19828</strain>
    </source>
</reference>
<keyword evidence="3 6" id="KW-0812">Transmembrane</keyword>
<organism evidence="8 9">
    <name type="scientific">Yimella lutea</name>
    <dbReference type="NCBI Taxonomy" id="587872"/>
    <lineage>
        <taxon>Bacteria</taxon>
        <taxon>Bacillati</taxon>
        <taxon>Actinomycetota</taxon>
        <taxon>Actinomycetes</taxon>
        <taxon>Micrococcales</taxon>
        <taxon>Dermacoccaceae</taxon>
        <taxon>Yimella</taxon>
    </lineage>
</organism>
<sequence length="260" mass="28857">MTRRWLGWLAAALVVALACTLLGRWQFGRYEDRIATERHLEANYNGEPVDIRQAHPDPAVAPTADQQWRQVRMTGDYLDPDRVLVRNRPLNKNYGFEVLVPFRTTRGEVVFVDRGWVPNGRTAAGPDSVPATPTGRVEVIGWLRSGEPNLERAGVQGQAASINIAQLRQLTGQAGAADGYVLMRSESGPGVTQARPQALPKPDPGGSAWINFSYAFQWWLAAAGVIAFVLLRARREHLDATGRAEPPKPTKQRIWDEEDD</sequence>
<dbReference type="InterPro" id="IPR045214">
    <property type="entry name" value="Surf1/Surf4"/>
</dbReference>
<evidence type="ECO:0000256" key="2">
    <source>
        <dbReference type="ARBA" id="ARBA00007165"/>
    </source>
</evidence>
<keyword evidence="6" id="KW-1003">Cell membrane</keyword>
<comment type="similarity">
    <text evidence="2 6">Belongs to the SURF1 family.</text>
</comment>
<dbReference type="PANTHER" id="PTHR23427">
    <property type="entry name" value="SURFEIT LOCUS PROTEIN"/>
    <property type="match status" value="1"/>
</dbReference>
<dbReference type="Pfam" id="PF02104">
    <property type="entry name" value="SURF1"/>
    <property type="match status" value="1"/>
</dbReference>
<keyword evidence="5 6" id="KW-0472">Membrane</keyword>
<evidence type="ECO:0000256" key="3">
    <source>
        <dbReference type="ARBA" id="ARBA00022692"/>
    </source>
</evidence>
<feature type="transmembrane region" description="Helical" evidence="6">
    <location>
        <begin position="216"/>
        <end position="233"/>
    </location>
</feature>
<name>A0A542EHV9_9MICO</name>
<feature type="region of interest" description="Disordered" evidence="7">
    <location>
        <begin position="241"/>
        <end position="260"/>
    </location>
</feature>
<evidence type="ECO:0000256" key="7">
    <source>
        <dbReference type="SAM" id="MobiDB-lite"/>
    </source>
</evidence>
<comment type="caution">
    <text evidence="8">The sequence shown here is derived from an EMBL/GenBank/DDBJ whole genome shotgun (WGS) entry which is preliminary data.</text>
</comment>
<dbReference type="CDD" id="cd06662">
    <property type="entry name" value="SURF1"/>
    <property type="match status" value="1"/>
</dbReference>
<dbReference type="PROSITE" id="PS50895">
    <property type="entry name" value="SURF1"/>
    <property type="match status" value="1"/>
</dbReference>
<evidence type="ECO:0000313" key="9">
    <source>
        <dbReference type="Proteomes" id="UP000320806"/>
    </source>
</evidence>
<comment type="subcellular location">
    <subcellularLocation>
        <location evidence="6">Cell membrane</location>
        <topology evidence="6">Multi-pass membrane protein</topology>
    </subcellularLocation>
    <subcellularLocation>
        <location evidence="1">Membrane</location>
    </subcellularLocation>
</comment>
<comment type="caution">
    <text evidence="6">Lacks conserved residue(s) required for the propagation of feature annotation.</text>
</comment>
<evidence type="ECO:0000256" key="1">
    <source>
        <dbReference type="ARBA" id="ARBA00004370"/>
    </source>
</evidence>
<dbReference type="PANTHER" id="PTHR23427:SF2">
    <property type="entry name" value="SURFEIT LOCUS PROTEIN 1"/>
    <property type="match status" value="1"/>
</dbReference>
<accession>A0A542EHV9</accession>
<proteinExistence type="inferred from homology"/>
<protein>
    <recommendedName>
        <fullName evidence="6">SURF1-like protein</fullName>
    </recommendedName>
</protein>
<evidence type="ECO:0000256" key="5">
    <source>
        <dbReference type="ARBA" id="ARBA00023136"/>
    </source>
</evidence>
<gene>
    <name evidence="8" type="ORF">FB459_2405</name>
</gene>
<dbReference type="InterPro" id="IPR002994">
    <property type="entry name" value="Surf1/Shy1"/>
</dbReference>
<dbReference type="Proteomes" id="UP000320806">
    <property type="component" value="Unassembled WGS sequence"/>
</dbReference>
<evidence type="ECO:0000256" key="6">
    <source>
        <dbReference type="RuleBase" id="RU363076"/>
    </source>
</evidence>
<dbReference type="AlphaFoldDB" id="A0A542EHV9"/>
<evidence type="ECO:0000313" key="8">
    <source>
        <dbReference type="EMBL" id="TQJ14889.1"/>
    </source>
</evidence>
<keyword evidence="9" id="KW-1185">Reference proteome</keyword>
<dbReference type="EMBL" id="VFMO01000001">
    <property type="protein sequence ID" value="TQJ14889.1"/>
    <property type="molecule type" value="Genomic_DNA"/>
</dbReference>
<evidence type="ECO:0000256" key="4">
    <source>
        <dbReference type="ARBA" id="ARBA00022989"/>
    </source>
</evidence>
<dbReference type="PROSITE" id="PS51257">
    <property type="entry name" value="PROKAR_LIPOPROTEIN"/>
    <property type="match status" value="1"/>
</dbReference>
<keyword evidence="4 6" id="KW-1133">Transmembrane helix</keyword>
<dbReference type="GO" id="GO:0005886">
    <property type="term" value="C:plasma membrane"/>
    <property type="evidence" value="ECO:0007669"/>
    <property type="project" value="UniProtKB-SubCell"/>
</dbReference>